<dbReference type="CDD" id="cd07382">
    <property type="entry name" value="MPP_DR1281"/>
    <property type="match status" value="1"/>
</dbReference>
<dbReference type="EMBL" id="BOPV01000001">
    <property type="protein sequence ID" value="GIL40171.1"/>
    <property type="molecule type" value="Genomic_DNA"/>
</dbReference>
<dbReference type="Pfam" id="PF13277">
    <property type="entry name" value="YmdB"/>
    <property type="match status" value="1"/>
</dbReference>
<keyword evidence="4" id="KW-1185">Reference proteome</keyword>
<feature type="binding site" evidence="2">
    <location>
        <position position="180"/>
    </location>
    <ligand>
        <name>Fe cation</name>
        <dbReference type="ChEBI" id="CHEBI:24875"/>
        <label>1</label>
    </ligand>
</feature>
<accession>A0A8S8XE70</accession>
<dbReference type="Proteomes" id="UP000681075">
    <property type="component" value="Unassembled WGS sequence"/>
</dbReference>
<organism evidence="3 4">
    <name type="scientific">Roseiterribacter gracilis</name>
    <dbReference type="NCBI Taxonomy" id="2812848"/>
    <lineage>
        <taxon>Bacteria</taxon>
        <taxon>Pseudomonadati</taxon>
        <taxon>Pseudomonadota</taxon>
        <taxon>Alphaproteobacteria</taxon>
        <taxon>Rhodospirillales</taxon>
        <taxon>Roseiterribacteraceae</taxon>
        <taxon>Roseiterribacter</taxon>
    </lineage>
</organism>
<feature type="binding site" evidence="2">
    <location>
        <position position="40"/>
    </location>
    <ligand>
        <name>Fe cation</name>
        <dbReference type="ChEBI" id="CHEBI:24875"/>
        <label>1</label>
    </ligand>
</feature>
<dbReference type="GO" id="GO:0004113">
    <property type="term" value="F:2',3'-cyclic-nucleotide 3'-phosphodiesterase activity"/>
    <property type="evidence" value="ECO:0007669"/>
    <property type="project" value="TreeGrafter"/>
</dbReference>
<protein>
    <submittedName>
        <fullName evidence="3">Metallophosphoesterase</fullName>
    </submittedName>
</protein>
<proteinExistence type="predicted"/>
<name>A0A8S8XE70_9PROT</name>
<keyword evidence="2" id="KW-0479">Metal-binding</keyword>
<evidence type="ECO:0000256" key="2">
    <source>
        <dbReference type="PIRSR" id="PIRSR004789-51"/>
    </source>
</evidence>
<evidence type="ECO:0000313" key="4">
    <source>
        <dbReference type="Proteomes" id="UP000681075"/>
    </source>
</evidence>
<feature type="binding site" evidence="2">
    <location>
        <position position="153"/>
    </location>
    <ligand>
        <name>Fe cation</name>
        <dbReference type="ChEBI" id="CHEBI:24875"/>
        <label>2</label>
    </ligand>
</feature>
<evidence type="ECO:0000256" key="1">
    <source>
        <dbReference type="PIRSR" id="PIRSR004789-50"/>
    </source>
</evidence>
<dbReference type="InterPro" id="IPR029052">
    <property type="entry name" value="Metallo-depent_PP-like"/>
</dbReference>
<evidence type="ECO:0000313" key="3">
    <source>
        <dbReference type="EMBL" id="GIL40171.1"/>
    </source>
</evidence>
<dbReference type="PANTHER" id="PTHR36303">
    <property type="entry name" value="2',3'-CYCLIC-NUCLEOTIDE 2'-PHOSPHODIESTERASE"/>
    <property type="match status" value="1"/>
</dbReference>
<feature type="binding site" evidence="2">
    <location>
        <position position="178"/>
    </location>
    <ligand>
        <name>Fe cation</name>
        <dbReference type="ChEBI" id="CHEBI:24875"/>
        <label>2</label>
    </ligand>
</feature>
<sequence>MKLLFLGDIVGRTGRDAVIAQLPALRAQLDLDFVIVNGENAAHGFGLSPVIAAELHAAGVDCITTGNHVWDKKELIPHLDQDPRVLRPMNYPEGTPGRGFSVLEGRGGKRVLVINLMARLFMDPLDDPFASIERVLKTYRLGRDPAAIVLDFHGEASSEKMAMGHWLDGRVSLVVGTHTHTPTADTMILPGGTAYQTDAGMCGDYDSVIGMGKVAAVTKFVRKMPGERLAPAEGEATICGVFVETDDATGLAKRAEPLRLGGRLIATVPSATATA</sequence>
<gene>
    <name evidence="3" type="ORF">TMPK1_24080</name>
</gene>
<feature type="binding site" evidence="2">
    <location>
        <position position="39"/>
    </location>
    <ligand>
        <name>Fe cation</name>
        <dbReference type="ChEBI" id="CHEBI:24875"/>
        <label>2</label>
    </ligand>
</feature>
<dbReference type="SUPFAM" id="SSF56300">
    <property type="entry name" value="Metallo-dependent phosphatases"/>
    <property type="match status" value="1"/>
</dbReference>
<feature type="active site" description="Proton donor" evidence="1">
    <location>
        <position position="68"/>
    </location>
</feature>
<dbReference type="PIRSF" id="PIRSF004789">
    <property type="entry name" value="DR1281"/>
    <property type="match status" value="1"/>
</dbReference>
<feature type="binding site" evidence="2">
    <location>
        <position position="8"/>
    </location>
    <ligand>
        <name>Fe cation</name>
        <dbReference type="ChEBI" id="CHEBI:24875"/>
        <label>1</label>
    </ligand>
</feature>
<dbReference type="RefSeq" id="WP_420243280.1">
    <property type="nucleotide sequence ID" value="NZ_BOPV01000001.1"/>
</dbReference>
<feature type="binding site" evidence="2">
    <location>
        <position position="39"/>
    </location>
    <ligand>
        <name>Fe cation</name>
        <dbReference type="ChEBI" id="CHEBI:24875"/>
        <label>1</label>
    </ligand>
</feature>
<dbReference type="InterPro" id="IPR005235">
    <property type="entry name" value="YmdB-like"/>
</dbReference>
<dbReference type="PANTHER" id="PTHR36303:SF1">
    <property type="entry name" value="2',3'-CYCLIC-NUCLEOTIDE 2'-PHOSPHODIESTERASE"/>
    <property type="match status" value="1"/>
</dbReference>
<comment type="caution">
    <text evidence="3">The sequence shown here is derived from an EMBL/GenBank/DDBJ whole genome shotgun (WGS) entry which is preliminary data.</text>
</comment>
<feature type="binding site" evidence="2">
    <location>
        <position position="67"/>
    </location>
    <ligand>
        <name>Fe cation</name>
        <dbReference type="ChEBI" id="CHEBI:24875"/>
        <label>2</label>
    </ligand>
</feature>
<dbReference type="Gene3D" id="3.60.21.10">
    <property type="match status" value="1"/>
</dbReference>
<dbReference type="AlphaFoldDB" id="A0A8S8XE70"/>
<reference evidence="3" key="1">
    <citation type="submission" date="2021-02" db="EMBL/GenBank/DDBJ databases">
        <title>Genome sequence of Rhodospirillales sp. strain TMPK1 isolated from soil.</title>
        <authorList>
            <person name="Nakai R."/>
            <person name="Kusada H."/>
            <person name="Tamaki H."/>
        </authorList>
    </citation>
    <scope>NUCLEOTIDE SEQUENCE</scope>
    <source>
        <strain evidence="3">TMPK1</strain>
    </source>
</reference>
<dbReference type="GO" id="GO:0046872">
    <property type="term" value="F:metal ion binding"/>
    <property type="evidence" value="ECO:0007669"/>
    <property type="project" value="UniProtKB-KW"/>
</dbReference>